<dbReference type="PANTHER" id="PTHR30473">
    <property type="entry name" value="PROTEIN PHOH"/>
    <property type="match status" value="1"/>
</dbReference>
<proteinExistence type="inferred from homology"/>
<dbReference type="SUPFAM" id="SSF52540">
    <property type="entry name" value="P-loop containing nucleoside triphosphate hydrolases"/>
    <property type="match status" value="1"/>
</dbReference>
<feature type="domain" description="PhoH-like protein" evidence="7">
    <location>
        <begin position="4"/>
        <end position="200"/>
    </location>
</feature>
<comment type="similarity">
    <text evidence="2">Belongs to the PhoH family.</text>
</comment>
<dbReference type="InterPro" id="IPR003714">
    <property type="entry name" value="PhoH"/>
</dbReference>
<evidence type="ECO:0000256" key="6">
    <source>
        <dbReference type="ARBA" id="ARBA00039970"/>
    </source>
</evidence>
<keyword evidence="3" id="KW-0963">Cytoplasm</keyword>
<dbReference type="EMBL" id="PP911589">
    <property type="protein sequence ID" value="XCA47436.1"/>
    <property type="molecule type" value="Genomic_DNA"/>
</dbReference>
<evidence type="ECO:0000259" key="7">
    <source>
        <dbReference type="Pfam" id="PF02562"/>
    </source>
</evidence>
<name>A0AAU7YQZ2_9PHYC</name>
<evidence type="ECO:0000256" key="2">
    <source>
        <dbReference type="ARBA" id="ARBA00010393"/>
    </source>
</evidence>
<dbReference type="InterPro" id="IPR027417">
    <property type="entry name" value="P-loop_NTPase"/>
</dbReference>
<accession>A0AAU7YQZ2</accession>
<evidence type="ECO:0000313" key="8">
    <source>
        <dbReference type="EMBL" id="XCA47436.1"/>
    </source>
</evidence>
<organism evidence="8">
    <name type="scientific">Micromonas commoda virus</name>
    <dbReference type="NCBI Taxonomy" id="3057169"/>
    <lineage>
        <taxon>Viruses</taxon>
        <taxon>Varidnaviria</taxon>
        <taxon>Bamfordvirae</taxon>
        <taxon>Nucleocytoviricota</taxon>
        <taxon>Megaviricetes</taxon>
        <taxon>Algavirales</taxon>
        <taxon>Phycodnaviridae</taxon>
    </lineage>
</organism>
<dbReference type="Gene3D" id="3.40.50.300">
    <property type="entry name" value="P-loop containing nucleotide triphosphate hydrolases"/>
    <property type="match status" value="1"/>
</dbReference>
<protein>
    <recommendedName>
        <fullName evidence="6">PhoH-like protein</fullName>
    </recommendedName>
</protein>
<dbReference type="InterPro" id="IPR051451">
    <property type="entry name" value="PhoH2-like"/>
</dbReference>
<keyword evidence="5" id="KW-0067">ATP-binding</keyword>
<evidence type="ECO:0000256" key="4">
    <source>
        <dbReference type="ARBA" id="ARBA00022741"/>
    </source>
</evidence>
<evidence type="ECO:0000256" key="3">
    <source>
        <dbReference type="ARBA" id="ARBA00022490"/>
    </source>
</evidence>
<reference evidence="8" key="1">
    <citation type="submission" date="2024-06" db="EMBL/GenBank/DDBJ databases">
        <title>Evidence of context-dependent and transient costs of resisting viral infection in isolates of the marine microalga Micromonas sp. (class Mamiellophyceae).</title>
        <authorList>
            <person name="Bedi de Silva A."/>
            <person name="Schvarcz C.R."/>
            <person name="Steward G.R."/>
            <person name="Edwards K.F."/>
        </authorList>
    </citation>
    <scope>NUCLEOTIDE SEQUENCE</scope>
    <source>
        <strain evidence="8">McV-KB2</strain>
    </source>
</reference>
<dbReference type="Pfam" id="PF02562">
    <property type="entry name" value="PhoH"/>
    <property type="match status" value="1"/>
</dbReference>
<sequence length="202" mass="22909">MQFPKTPGQCTYLRALQTVKPITIATGPAGSGKTILACQEASIHLARRRYDRIICTRPVVAADEDLGYLPGDMGSKMEPWAIPMLEFIEKYLTHNQVQSRVHIEPLGFMRGRTFDNTFVIADEMQNSTPNQMKMLLTRLGENSKMVVLGDLQQSDLHTRNGLEDIIDRIDCVEMDHVEYVDMSEDDVLRHPAVSEILTVYRN</sequence>
<keyword evidence="4" id="KW-0547">Nucleotide-binding</keyword>
<evidence type="ECO:0000256" key="1">
    <source>
        <dbReference type="ARBA" id="ARBA00004496"/>
    </source>
</evidence>
<evidence type="ECO:0000256" key="5">
    <source>
        <dbReference type="ARBA" id="ARBA00022840"/>
    </source>
</evidence>
<dbReference type="PANTHER" id="PTHR30473:SF1">
    <property type="entry name" value="PHOH-LIKE PROTEIN"/>
    <property type="match status" value="1"/>
</dbReference>
<comment type="subcellular location">
    <subcellularLocation>
        <location evidence="1">Cytoplasm</location>
    </subcellularLocation>
</comment>
<dbReference type="GO" id="GO:0005524">
    <property type="term" value="F:ATP binding"/>
    <property type="evidence" value="ECO:0007669"/>
    <property type="project" value="UniProtKB-KW"/>
</dbReference>